<dbReference type="AlphaFoldDB" id="A0A1C3KFR5"/>
<organism evidence="3 4">
    <name type="scientific">Plasmodium malariae</name>
    <dbReference type="NCBI Taxonomy" id="5858"/>
    <lineage>
        <taxon>Eukaryota</taxon>
        <taxon>Sar</taxon>
        <taxon>Alveolata</taxon>
        <taxon>Apicomplexa</taxon>
        <taxon>Aconoidasida</taxon>
        <taxon>Haemosporida</taxon>
        <taxon>Plasmodiidae</taxon>
        <taxon>Plasmodium</taxon>
        <taxon>Plasmodium (Plasmodium)</taxon>
    </lineage>
</organism>
<accession>A0A1C3KFR5</accession>
<evidence type="ECO:0000256" key="2">
    <source>
        <dbReference type="SAM" id="MobiDB-lite"/>
    </source>
</evidence>
<name>A0A1C3KFR5_PLAMA</name>
<evidence type="ECO:0000313" key="3">
    <source>
        <dbReference type="EMBL" id="SBT72495.1"/>
    </source>
</evidence>
<dbReference type="Proteomes" id="UP000219799">
    <property type="component" value="Chromosome 13"/>
</dbReference>
<evidence type="ECO:0000256" key="1">
    <source>
        <dbReference type="SAM" id="Coils"/>
    </source>
</evidence>
<reference evidence="3 4" key="1">
    <citation type="submission" date="2016-06" db="EMBL/GenBank/DDBJ databases">
        <authorList>
            <consortium name="Pathogen Informatics"/>
        </authorList>
    </citation>
    <scope>NUCLEOTIDE SEQUENCE [LARGE SCALE GENOMIC DNA]</scope>
    <source>
        <strain evidence="3">PmlGA01</strain>
    </source>
</reference>
<feature type="compositionally biased region" description="Low complexity" evidence="2">
    <location>
        <begin position="28"/>
        <end position="55"/>
    </location>
</feature>
<evidence type="ECO:0000313" key="4">
    <source>
        <dbReference type="Proteomes" id="UP000219799"/>
    </source>
</evidence>
<feature type="coiled-coil region" evidence="1">
    <location>
        <begin position="153"/>
        <end position="200"/>
    </location>
</feature>
<gene>
    <name evidence="3" type="primary">PmlGA01_130044000</name>
    <name evidence="3" type="ORF">PMLGA01_130044000</name>
</gene>
<dbReference type="EMBL" id="LT594501">
    <property type="protein sequence ID" value="SBT72495.1"/>
    <property type="molecule type" value="Genomic_DNA"/>
</dbReference>
<dbReference type="VEuPathDB" id="PlasmoDB:PmUG01_13050000"/>
<sequence>MYKITSQIQKRLFRQNFNITSKGITQMGGSENINNNNKNINSGSNSSSGNNGNSRDSNEENEAGTTIKGANDDEKDNICHNIDLKSDNITSGLSNIILQCDDELEFEINKMIERNVVYLNLKNHDEKVRKNNTNNSNNKTIKRIKKDKNKSKKNFKNSELKQLTQAGKDLEKKMLDEISERRKKNKIKKEQKKAKKLEGELKVGNMTVIKDITKIRKKDKKAKNKIYKLSSDVIHKILKRK</sequence>
<proteinExistence type="predicted"/>
<feature type="region of interest" description="Disordered" evidence="2">
    <location>
        <begin position="23"/>
        <end position="76"/>
    </location>
</feature>
<keyword evidence="1" id="KW-0175">Coiled coil</keyword>
<protein>
    <submittedName>
        <fullName evidence="3">Uncharacterized protein</fullName>
    </submittedName>
</protein>